<feature type="region of interest" description="Disordered" evidence="1">
    <location>
        <begin position="953"/>
        <end position="983"/>
    </location>
</feature>
<feature type="compositionally biased region" description="Polar residues" evidence="1">
    <location>
        <begin position="444"/>
        <end position="472"/>
    </location>
</feature>
<dbReference type="STRING" id="76193.A0A0N1PG11"/>
<dbReference type="EMBL" id="KQ460731">
    <property type="protein sequence ID" value="KPJ12652.1"/>
    <property type="molecule type" value="Genomic_DNA"/>
</dbReference>
<feature type="compositionally biased region" description="Pro residues" evidence="1">
    <location>
        <begin position="1125"/>
        <end position="1136"/>
    </location>
</feature>
<keyword evidence="3" id="KW-1185">Reference proteome</keyword>
<feature type="compositionally biased region" description="Basic and acidic residues" evidence="1">
    <location>
        <begin position="499"/>
        <end position="511"/>
    </location>
</feature>
<feature type="compositionally biased region" description="Basic and acidic residues" evidence="1">
    <location>
        <begin position="473"/>
        <end position="489"/>
    </location>
</feature>
<feature type="region of interest" description="Disordered" evidence="1">
    <location>
        <begin position="664"/>
        <end position="731"/>
    </location>
</feature>
<feature type="compositionally biased region" description="Polar residues" evidence="1">
    <location>
        <begin position="401"/>
        <end position="410"/>
    </location>
</feature>
<feature type="compositionally biased region" description="Basic and acidic residues" evidence="1">
    <location>
        <begin position="689"/>
        <end position="705"/>
    </location>
</feature>
<feature type="region of interest" description="Disordered" evidence="1">
    <location>
        <begin position="345"/>
        <end position="366"/>
    </location>
</feature>
<feature type="compositionally biased region" description="Basic and acidic residues" evidence="1">
    <location>
        <begin position="125"/>
        <end position="138"/>
    </location>
</feature>
<evidence type="ECO:0000256" key="1">
    <source>
        <dbReference type="SAM" id="MobiDB-lite"/>
    </source>
</evidence>
<feature type="compositionally biased region" description="Polar residues" evidence="1">
    <location>
        <begin position="713"/>
        <end position="725"/>
    </location>
</feature>
<feature type="compositionally biased region" description="Basic and acidic residues" evidence="1">
    <location>
        <begin position="185"/>
        <end position="198"/>
    </location>
</feature>
<organism evidence="2 3">
    <name type="scientific">Papilio machaon</name>
    <name type="common">Old World swallowtail butterfly</name>
    <dbReference type="NCBI Taxonomy" id="76193"/>
    <lineage>
        <taxon>Eukaryota</taxon>
        <taxon>Metazoa</taxon>
        <taxon>Ecdysozoa</taxon>
        <taxon>Arthropoda</taxon>
        <taxon>Hexapoda</taxon>
        <taxon>Insecta</taxon>
        <taxon>Pterygota</taxon>
        <taxon>Neoptera</taxon>
        <taxon>Endopterygota</taxon>
        <taxon>Lepidoptera</taxon>
        <taxon>Glossata</taxon>
        <taxon>Ditrysia</taxon>
        <taxon>Papilionoidea</taxon>
        <taxon>Papilionidae</taxon>
        <taxon>Papilioninae</taxon>
        <taxon>Papilio</taxon>
    </lineage>
</organism>
<feature type="compositionally biased region" description="Low complexity" evidence="1">
    <location>
        <begin position="1137"/>
        <end position="1149"/>
    </location>
</feature>
<dbReference type="AlphaFoldDB" id="A0A0N1PG11"/>
<dbReference type="Proteomes" id="UP000053240">
    <property type="component" value="Unassembled WGS sequence"/>
</dbReference>
<gene>
    <name evidence="2" type="ORF">RR48_01806</name>
</gene>
<feature type="compositionally biased region" description="Basic residues" evidence="1">
    <location>
        <begin position="141"/>
        <end position="151"/>
    </location>
</feature>
<feature type="compositionally biased region" description="Low complexity" evidence="1">
    <location>
        <begin position="596"/>
        <end position="611"/>
    </location>
</feature>
<feature type="compositionally biased region" description="Basic and acidic residues" evidence="1">
    <location>
        <begin position="94"/>
        <end position="105"/>
    </location>
</feature>
<reference evidence="2 3" key="1">
    <citation type="journal article" date="2015" name="Nat. Commun.">
        <title>Outbred genome sequencing and CRISPR/Cas9 gene editing in butterflies.</title>
        <authorList>
            <person name="Li X."/>
            <person name="Fan D."/>
            <person name="Zhang W."/>
            <person name="Liu G."/>
            <person name="Zhang L."/>
            <person name="Zhao L."/>
            <person name="Fang X."/>
            <person name="Chen L."/>
            <person name="Dong Y."/>
            <person name="Chen Y."/>
            <person name="Ding Y."/>
            <person name="Zhao R."/>
            <person name="Feng M."/>
            <person name="Zhu Y."/>
            <person name="Feng Y."/>
            <person name="Jiang X."/>
            <person name="Zhu D."/>
            <person name="Xiang H."/>
            <person name="Feng X."/>
            <person name="Li S."/>
            <person name="Wang J."/>
            <person name="Zhang G."/>
            <person name="Kronforst M.R."/>
            <person name="Wang W."/>
        </authorList>
    </citation>
    <scope>NUCLEOTIDE SEQUENCE [LARGE SCALE GENOMIC DNA]</scope>
    <source>
        <strain evidence="2">Ya'a_city_454_Pm</strain>
        <tissue evidence="2">Whole body</tissue>
    </source>
</reference>
<feature type="region of interest" description="Disordered" evidence="1">
    <location>
        <begin position="596"/>
        <end position="634"/>
    </location>
</feature>
<proteinExistence type="predicted"/>
<feature type="region of interest" description="Disordered" evidence="1">
    <location>
        <begin position="401"/>
        <end position="525"/>
    </location>
</feature>
<dbReference type="InParanoid" id="A0A0N1PG11"/>
<protein>
    <submittedName>
        <fullName evidence="2">Uncharacterized protein</fullName>
    </submittedName>
</protein>
<evidence type="ECO:0000313" key="2">
    <source>
        <dbReference type="EMBL" id="KPJ12652.1"/>
    </source>
</evidence>
<feature type="region of interest" description="Disordered" evidence="1">
    <location>
        <begin position="1"/>
        <end position="203"/>
    </location>
</feature>
<feature type="compositionally biased region" description="Low complexity" evidence="1">
    <location>
        <begin position="514"/>
        <end position="525"/>
    </location>
</feature>
<feature type="region of interest" description="Disordered" evidence="1">
    <location>
        <begin position="1119"/>
        <end position="1180"/>
    </location>
</feature>
<feature type="compositionally biased region" description="Basic and acidic residues" evidence="1">
    <location>
        <begin position="17"/>
        <end position="27"/>
    </location>
</feature>
<feature type="compositionally biased region" description="Polar residues" evidence="1">
    <location>
        <begin position="107"/>
        <end position="121"/>
    </location>
</feature>
<evidence type="ECO:0000313" key="3">
    <source>
        <dbReference type="Proteomes" id="UP000053240"/>
    </source>
</evidence>
<accession>A0A0N1PG11</accession>
<name>A0A0N1PG11_PAPMA</name>
<feature type="compositionally biased region" description="Polar residues" evidence="1">
    <location>
        <begin position="625"/>
        <end position="634"/>
    </location>
</feature>
<sequence>MGQAGSQPAVAGPQRSRRGDALPHEPLRLAPKVLPSLPESPCLRSTDNGAILHSGGTISGRRPASGLQESWRSHRFGHPNAYRSRSGGGVGGAEETRSRERDPLHRSYTNLGYRNNDNGSINKRFGSEPDLRIEEPQKQKSNNKHFRKKYRAPPPPNTRRDASSPDSSLGKARPEPQRKLRLFKTRNETKKTNGHSDSKIPTYRNTYTDFKSLDLNDQSFERRYKSPCISKDQHLKYPDNKDMMQSSVSLKREERLLQNKQEARRTRTDVVSGCRAKTSKTNDQSEAWKTPLLIRNFRYSERFKKDDSDHPTLRREKTFDNSLIEQDRQNNGSNKVFEKGIKTAGDQKNGKVSGLADRNQPLRKSLPSLLPRNEEKDEFQTELKKATNRIRNELGNKVNLSESKTSQLNKFSIEKPNPTKTANQAKVKESSLKRGVASTKPDAQITNNRRPLTKTQDINSKSIPQSKVTKNNEINKFKLNTKENNKPMPDRGQASGKESTPEHSPNRKREIITNNNSQQKQKSAPSKQFYFGMIESEQSKPRDHTKDFPGLGCPIIEEFDNFHLIEQKLLSYREEDDFEKFNKEFREDCKLRIVSSESAVSSEGSSLSERSPTVGRRTAAARRSSPIQTRGASPNTAWRHLVSVMDSYIKSDPEPLAVETKITADVSAESSPRSDPSADKSGDSGISGDHAHSDHRLDSPTRQHLPEPVGANWTPQQDLGDSSSEGAGATGGRALEELPATGLPTYSPGAQPFSLSLPRELHDKGKQLQQGFHSLQKFRKSVSGALGAALGGRRFDLEHEPMLEEPEQNWFLTKSAPNSLSNPLLFQPHDYDDVNQDNKKEKEKSIHKLCWCVQEVQSGSWRAGTSYMSWGGHVMYLPPAPAAHPAGAGSPAAPVQPLSLLGPLDRPIRSKSSGCLEASARAARSARAALAGEMRERERSASPELARAVPATVRPVSDRNQSGGAAVSSRAGGGKRFAFQSTVRRRERRRLAERLARDAELREQQRRTELEAMRRYPDYTKYYKRLGKVEELRRSSRGNGHGRKPASDSSCCVCVELSEWRTGPTARVYRDWAAAPVLAHAHAHAHPPACATITHAHAVESEAFSGSPRSDNYRLEFARGRSPRTPRPPRLVPAPASPSSSGSELSLRALRVRENGGETEESPLSSKLTSGPARASIAIR</sequence>